<keyword evidence="4" id="KW-1185">Reference proteome</keyword>
<dbReference type="Proteomes" id="UP001283361">
    <property type="component" value="Unassembled WGS sequence"/>
</dbReference>
<accession>A0AAE1DK10</accession>
<evidence type="ECO:0000313" key="3">
    <source>
        <dbReference type="EMBL" id="KAK3773327.1"/>
    </source>
</evidence>
<proteinExistence type="predicted"/>
<comment type="catalytic activity">
    <reaction evidence="1">
        <text>DNA(n) + a 2'-deoxyribonucleoside 5'-triphosphate = DNA(n+1) + diphosphate</text>
        <dbReference type="Rhea" id="RHEA:22508"/>
        <dbReference type="Rhea" id="RHEA-COMP:17339"/>
        <dbReference type="Rhea" id="RHEA-COMP:17340"/>
        <dbReference type="ChEBI" id="CHEBI:33019"/>
        <dbReference type="ChEBI" id="CHEBI:61560"/>
        <dbReference type="ChEBI" id="CHEBI:173112"/>
        <dbReference type="EC" id="2.7.7.7"/>
    </reaction>
</comment>
<evidence type="ECO:0000313" key="4">
    <source>
        <dbReference type="Proteomes" id="UP001283361"/>
    </source>
</evidence>
<dbReference type="GO" id="GO:0003887">
    <property type="term" value="F:DNA-directed DNA polymerase activity"/>
    <property type="evidence" value="ECO:0007669"/>
    <property type="project" value="UniProtKB-EC"/>
</dbReference>
<dbReference type="GO" id="GO:0000724">
    <property type="term" value="P:double-strand break repair via homologous recombination"/>
    <property type="evidence" value="ECO:0007669"/>
    <property type="project" value="TreeGrafter"/>
</dbReference>
<name>A0AAE1DK10_9GAST</name>
<dbReference type="GO" id="GO:0005634">
    <property type="term" value="C:nucleus"/>
    <property type="evidence" value="ECO:0007669"/>
    <property type="project" value="TreeGrafter"/>
</dbReference>
<dbReference type="PANTHER" id="PTHR45812">
    <property type="entry name" value="DNA POLYMERASE ZETA CATALYTIC SUBUNIT"/>
    <property type="match status" value="1"/>
</dbReference>
<dbReference type="EMBL" id="JAWDGP010003545">
    <property type="protein sequence ID" value="KAK3773327.1"/>
    <property type="molecule type" value="Genomic_DNA"/>
</dbReference>
<organism evidence="3 4">
    <name type="scientific">Elysia crispata</name>
    <name type="common">lettuce slug</name>
    <dbReference type="NCBI Taxonomy" id="231223"/>
    <lineage>
        <taxon>Eukaryota</taxon>
        <taxon>Metazoa</taxon>
        <taxon>Spiralia</taxon>
        <taxon>Lophotrochozoa</taxon>
        <taxon>Mollusca</taxon>
        <taxon>Gastropoda</taxon>
        <taxon>Heterobranchia</taxon>
        <taxon>Euthyneura</taxon>
        <taxon>Panpulmonata</taxon>
        <taxon>Sacoglossa</taxon>
        <taxon>Placobranchoidea</taxon>
        <taxon>Plakobranchidae</taxon>
        <taxon>Elysia</taxon>
    </lineage>
</organism>
<sequence length="106" mass="12096">MQGTISQFFATTDCPVCEVQTKRSVCEKCAGNPQIVTWTIISRTRAWERTYSRLMEVCTTCQGTQDAGDQTCISTDCPVMFRRIIARQDLSRADNLREVLNKYFSL</sequence>
<dbReference type="AlphaFoldDB" id="A0AAE1DK10"/>
<evidence type="ECO:0000256" key="1">
    <source>
        <dbReference type="ARBA" id="ARBA00049244"/>
    </source>
</evidence>
<evidence type="ECO:0000259" key="2">
    <source>
        <dbReference type="Pfam" id="PF14260"/>
    </source>
</evidence>
<dbReference type="GO" id="GO:0042276">
    <property type="term" value="P:error-prone translesion synthesis"/>
    <property type="evidence" value="ECO:0007669"/>
    <property type="project" value="TreeGrafter"/>
</dbReference>
<feature type="domain" description="C4-type zinc-finger of DNA polymerase delta" evidence="2">
    <location>
        <begin position="14"/>
        <end position="83"/>
    </location>
</feature>
<reference evidence="3" key="1">
    <citation type="journal article" date="2023" name="G3 (Bethesda)">
        <title>A reference genome for the long-term kleptoplast-retaining sea slug Elysia crispata morphotype clarki.</title>
        <authorList>
            <person name="Eastman K.E."/>
            <person name="Pendleton A.L."/>
            <person name="Shaikh M.A."/>
            <person name="Suttiyut T."/>
            <person name="Ogas R."/>
            <person name="Tomko P."/>
            <person name="Gavelis G."/>
            <person name="Widhalm J.R."/>
            <person name="Wisecaver J.H."/>
        </authorList>
    </citation>
    <scope>NUCLEOTIDE SEQUENCE</scope>
    <source>
        <strain evidence="3">ECLA1</strain>
    </source>
</reference>
<dbReference type="InterPro" id="IPR025687">
    <property type="entry name" value="Znf-C4pol"/>
</dbReference>
<comment type="caution">
    <text evidence="3">The sequence shown here is derived from an EMBL/GenBank/DDBJ whole genome shotgun (WGS) entry which is preliminary data.</text>
</comment>
<gene>
    <name evidence="3" type="ORF">RRG08_023212</name>
</gene>
<dbReference type="PANTHER" id="PTHR45812:SF1">
    <property type="entry name" value="DNA POLYMERASE ZETA CATALYTIC SUBUNIT"/>
    <property type="match status" value="1"/>
</dbReference>
<dbReference type="InterPro" id="IPR030559">
    <property type="entry name" value="PolZ_Rev3"/>
</dbReference>
<dbReference type="Pfam" id="PF14260">
    <property type="entry name" value="zf-C4pol"/>
    <property type="match status" value="1"/>
</dbReference>
<dbReference type="GO" id="GO:0016035">
    <property type="term" value="C:zeta DNA polymerase complex"/>
    <property type="evidence" value="ECO:0007669"/>
    <property type="project" value="InterPro"/>
</dbReference>
<protein>
    <recommendedName>
        <fullName evidence="2">C4-type zinc-finger of DNA polymerase delta domain-containing protein</fullName>
    </recommendedName>
</protein>